<reference evidence="1 2" key="1">
    <citation type="submission" date="2022-01" db="EMBL/GenBank/DDBJ databases">
        <authorList>
            <person name="Xiong W."/>
            <person name="Schranz E."/>
        </authorList>
    </citation>
    <scope>NUCLEOTIDE SEQUENCE [LARGE SCALE GENOMIC DNA]</scope>
</reference>
<evidence type="ECO:0000313" key="2">
    <source>
        <dbReference type="Proteomes" id="UP001157418"/>
    </source>
</evidence>
<gene>
    <name evidence="1" type="ORF">LVIROSA_LOCUS32686</name>
</gene>
<comment type="caution">
    <text evidence="1">The sequence shown here is derived from an EMBL/GenBank/DDBJ whole genome shotgun (WGS) entry which is preliminary data.</text>
</comment>
<proteinExistence type="predicted"/>
<organism evidence="1 2">
    <name type="scientific">Lactuca virosa</name>
    <dbReference type="NCBI Taxonomy" id="75947"/>
    <lineage>
        <taxon>Eukaryota</taxon>
        <taxon>Viridiplantae</taxon>
        <taxon>Streptophyta</taxon>
        <taxon>Embryophyta</taxon>
        <taxon>Tracheophyta</taxon>
        <taxon>Spermatophyta</taxon>
        <taxon>Magnoliopsida</taxon>
        <taxon>eudicotyledons</taxon>
        <taxon>Gunneridae</taxon>
        <taxon>Pentapetalae</taxon>
        <taxon>asterids</taxon>
        <taxon>campanulids</taxon>
        <taxon>Asterales</taxon>
        <taxon>Asteraceae</taxon>
        <taxon>Cichorioideae</taxon>
        <taxon>Cichorieae</taxon>
        <taxon>Lactucinae</taxon>
        <taxon>Lactuca</taxon>
    </lineage>
</organism>
<dbReference type="AlphaFoldDB" id="A0AAU9PAL0"/>
<evidence type="ECO:0000313" key="1">
    <source>
        <dbReference type="EMBL" id="CAH1447043.1"/>
    </source>
</evidence>
<protein>
    <submittedName>
        <fullName evidence="1">Uncharacterized protein</fullName>
    </submittedName>
</protein>
<sequence length="83" mass="9331">MAKQFDDVSRTNQNHARVLMDFEYLNEGCTPVNDQSSSKESQTLVPFPISLRSIAVSAPQFVTPPITTVLLPYIFDQGVIRRC</sequence>
<accession>A0AAU9PAL0</accession>
<dbReference type="Proteomes" id="UP001157418">
    <property type="component" value="Unassembled WGS sequence"/>
</dbReference>
<name>A0AAU9PAL0_9ASTR</name>
<dbReference type="EMBL" id="CAKMRJ010005523">
    <property type="protein sequence ID" value="CAH1447043.1"/>
    <property type="molecule type" value="Genomic_DNA"/>
</dbReference>
<keyword evidence="2" id="KW-1185">Reference proteome</keyword>